<dbReference type="PANTHER" id="PTHR13748">
    <property type="entry name" value="COBW-RELATED"/>
    <property type="match status" value="1"/>
</dbReference>
<evidence type="ECO:0000256" key="3">
    <source>
        <dbReference type="ARBA" id="ARBA00023186"/>
    </source>
</evidence>
<dbReference type="eggNOG" id="COG0523">
    <property type="taxonomic scope" value="Bacteria"/>
</dbReference>
<dbReference type="Gene3D" id="3.30.1220.10">
    <property type="entry name" value="CobW-like, C-terminal domain"/>
    <property type="match status" value="1"/>
</dbReference>
<dbReference type="InterPro" id="IPR036627">
    <property type="entry name" value="CobW-likC_sf"/>
</dbReference>
<dbReference type="PANTHER" id="PTHR13748:SF62">
    <property type="entry name" value="COBW DOMAIN-CONTAINING PROTEIN"/>
    <property type="match status" value="1"/>
</dbReference>
<comment type="similarity">
    <text evidence="4">Belongs to the SIMIBI class G3E GTPase family. ZNG1 subfamily.</text>
</comment>
<accession>A0A0A3HXW7</accession>
<proteinExistence type="inferred from homology"/>
<keyword evidence="8" id="KW-1185">Reference proteome</keyword>
<gene>
    <name evidence="7" type="ORF">CD33_13180</name>
</gene>
<dbReference type="SMART" id="SM00833">
    <property type="entry name" value="CobW_C"/>
    <property type="match status" value="1"/>
</dbReference>
<evidence type="ECO:0000256" key="2">
    <source>
        <dbReference type="ARBA" id="ARBA00022801"/>
    </source>
</evidence>
<dbReference type="SUPFAM" id="SSF90002">
    <property type="entry name" value="Hypothetical protein YjiA, C-terminal domain"/>
    <property type="match status" value="1"/>
</dbReference>
<dbReference type="GO" id="GO:0000166">
    <property type="term" value="F:nucleotide binding"/>
    <property type="evidence" value="ECO:0007669"/>
    <property type="project" value="UniProtKB-KW"/>
</dbReference>
<comment type="caution">
    <text evidence="7">The sequence shown here is derived from an EMBL/GenBank/DDBJ whole genome shotgun (WGS) entry which is preliminary data.</text>
</comment>
<dbReference type="OrthoDB" id="9808822at2"/>
<organism evidence="7 8">
    <name type="scientific">Ureibacillus sinduriensis BLB-1 = JCM 15800</name>
    <dbReference type="NCBI Taxonomy" id="1384057"/>
    <lineage>
        <taxon>Bacteria</taxon>
        <taxon>Bacillati</taxon>
        <taxon>Bacillota</taxon>
        <taxon>Bacilli</taxon>
        <taxon>Bacillales</taxon>
        <taxon>Caryophanaceae</taxon>
        <taxon>Ureibacillus</taxon>
    </lineage>
</organism>
<feature type="domain" description="CobW C-terminal" evidence="6">
    <location>
        <begin position="218"/>
        <end position="304"/>
    </location>
</feature>
<evidence type="ECO:0000256" key="5">
    <source>
        <dbReference type="ARBA" id="ARBA00049117"/>
    </source>
</evidence>
<sequence>MKNVEVVILSGFLGSGKTTLLQNLLDQEKKHDRKYAVVMNEIGNVSIDSDILSDGTRIEEIVNGCICCTNKSQLEKAILTLTLMEQPDVIYIESSGIAHPMEIYDTCLSPVIAENIFVKSIMTVLDGPLWLNQKRLSLKIRKLLEEQVRYADQILINKMDLLNNLEYEKLLTEVNGLNPLAVKKMTTYSKISLEDIAHREEKVTVAHEQLHVENHLHVSSLTYLFEEPINRGAFMEWLNEIPSSIYRIKGFLRFDNEPDYTYLFQYAYGVPYFIESEINFSMNLVMIGENLNKETCIKQLNGLRHSAKKI</sequence>
<keyword evidence="1" id="KW-0547">Nucleotide-binding</keyword>
<dbReference type="InterPro" id="IPR027417">
    <property type="entry name" value="P-loop_NTPase"/>
</dbReference>
<name>A0A0A3HXW7_9BACL</name>
<dbReference type="InterPro" id="IPR011629">
    <property type="entry name" value="CobW-like_C"/>
</dbReference>
<keyword evidence="2" id="KW-0378">Hydrolase</keyword>
<dbReference type="Pfam" id="PF02492">
    <property type="entry name" value="cobW"/>
    <property type="match status" value="1"/>
</dbReference>
<dbReference type="EMBL" id="JPVO01000052">
    <property type="protein sequence ID" value="KGR75213.1"/>
    <property type="molecule type" value="Genomic_DNA"/>
</dbReference>
<dbReference type="SUPFAM" id="SSF52540">
    <property type="entry name" value="P-loop containing nucleoside triphosphate hydrolases"/>
    <property type="match status" value="1"/>
</dbReference>
<protein>
    <recommendedName>
        <fullName evidence="6">CobW C-terminal domain-containing protein</fullName>
    </recommendedName>
</protein>
<dbReference type="Pfam" id="PF07683">
    <property type="entry name" value="CobW_C"/>
    <property type="match status" value="1"/>
</dbReference>
<evidence type="ECO:0000256" key="4">
    <source>
        <dbReference type="ARBA" id="ARBA00034320"/>
    </source>
</evidence>
<dbReference type="AlphaFoldDB" id="A0A0A3HXW7"/>
<evidence type="ECO:0000313" key="7">
    <source>
        <dbReference type="EMBL" id="KGR75213.1"/>
    </source>
</evidence>
<dbReference type="GO" id="GO:0016787">
    <property type="term" value="F:hydrolase activity"/>
    <property type="evidence" value="ECO:0007669"/>
    <property type="project" value="UniProtKB-KW"/>
</dbReference>
<dbReference type="STRING" id="1384057.CD33_13180"/>
<evidence type="ECO:0000256" key="1">
    <source>
        <dbReference type="ARBA" id="ARBA00022741"/>
    </source>
</evidence>
<dbReference type="GO" id="GO:0005737">
    <property type="term" value="C:cytoplasm"/>
    <property type="evidence" value="ECO:0007669"/>
    <property type="project" value="TreeGrafter"/>
</dbReference>
<evidence type="ECO:0000259" key="6">
    <source>
        <dbReference type="SMART" id="SM00833"/>
    </source>
</evidence>
<keyword evidence="3" id="KW-0143">Chaperone</keyword>
<dbReference type="InterPro" id="IPR003495">
    <property type="entry name" value="CobW/HypB/UreG_nucleotide-bd"/>
</dbReference>
<comment type="catalytic activity">
    <reaction evidence="5">
        <text>GTP + H2O = GDP + phosphate + H(+)</text>
        <dbReference type="Rhea" id="RHEA:19669"/>
        <dbReference type="ChEBI" id="CHEBI:15377"/>
        <dbReference type="ChEBI" id="CHEBI:15378"/>
        <dbReference type="ChEBI" id="CHEBI:37565"/>
        <dbReference type="ChEBI" id="CHEBI:43474"/>
        <dbReference type="ChEBI" id="CHEBI:58189"/>
    </reaction>
    <physiologicalReaction direction="left-to-right" evidence="5">
        <dbReference type="Rhea" id="RHEA:19670"/>
    </physiologicalReaction>
</comment>
<dbReference type="Gene3D" id="3.40.50.300">
    <property type="entry name" value="P-loop containing nucleotide triphosphate hydrolases"/>
    <property type="match status" value="1"/>
</dbReference>
<evidence type="ECO:0000313" key="8">
    <source>
        <dbReference type="Proteomes" id="UP000030408"/>
    </source>
</evidence>
<dbReference type="Proteomes" id="UP000030408">
    <property type="component" value="Unassembled WGS sequence"/>
</dbReference>
<reference evidence="7 8" key="1">
    <citation type="submission" date="2014-02" db="EMBL/GenBank/DDBJ databases">
        <title>Draft genome sequence of Lysinibacillus sinduriensis JCM 15800.</title>
        <authorList>
            <person name="Zhang F."/>
            <person name="Wang G."/>
            <person name="Zhang L."/>
        </authorList>
    </citation>
    <scope>NUCLEOTIDE SEQUENCE [LARGE SCALE GENOMIC DNA]</scope>
    <source>
        <strain evidence="7 8">JCM 15800</strain>
    </source>
</reference>
<dbReference type="InterPro" id="IPR051316">
    <property type="entry name" value="Zinc-reg_GTPase_activator"/>
</dbReference>
<dbReference type="CDD" id="cd03112">
    <property type="entry name" value="CobW-like"/>
    <property type="match status" value="1"/>
</dbReference>